<sequence>MVPNPLTARHHTPFHVEKSKCLLEKTSKATTSLRVDRVNRSHGEDEWRNPQTGTASAKLPLQPSNTYVTSPSPAEAMPLLLPVSHPYLTFISNCRQKIDMPVKEESNPSVKGPWRIRSPKFRDPGDHRHASTCSQLSNMPAVNENPAKGSVHE</sequence>
<gene>
    <name evidence="2" type="ORF">M440DRAFT_1089597</name>
</gene>
<feature type="region of interest" description="Disordered" evidence="1">
    <location>
        <begin position="37"/>
        <end position="70"/>
    </location>
</feature>
<reference evidence="2 3" key="1">
    <citation type="submission" date="2016-07" db="EMBL/GenBank/DDBJ databases">
        <title>Multiple horizontal gene transfer events from other fungi enriched the ability of initially mycotrophic Trichoderma (Ascomycota) to feed on dead plant biomass.</title>
        <authorList>
            <consortium name="DOE Joint Genome Institute"/>
            <person name="Aerts A."/>
            <person name="Atanasova L."/>
            <person name="Chenthamara K."/>
            <person name="Zhang J."/>
            <person name="Grujic M."/>
            <person name="Henrissat B."/>
            <person name="Kuo A."/>
            <person name="Salamov A."/>
            <person name="Lipzen A."/>
            <person name="Labutti K."/>
            <person name="Barry K."/>
            <person name="Miao Y."/>
            <person name="Rahimi M.J."/>
            <person name="Shen Q."/>
            <person name="Grigoriev I.V."/>
            <person name="Kubicek C.P."/>
            <person name="Druzhinina I.S."/>
        </authorList>
    </citation>
    <scope>NUCLEOTIDE SEQUENCE [LARGE SCALE GENOMIC DNA]</scope>
    <source>
        <strain evidence="2 3">ATCC 18648</strain>
    </source>
</reference>
<feature type="region of interest" description="Disordered" evidence="1">
    <location>
        <begin position="102"/>
        <end position="153"/>
    </location>
</feature>
<feature type="compositionally biased region" description="Polar residues" evidence="1">
    <location>
        <begin position="131"/>
        <end position="140"/>
    </location>
</feature>
<accession>A0A2T4BT17</accession>
<dbReference type="AlphaFoldDB" id="A0A2T4BT17"/>
<evidence type="ECO:0000256" key="1">
    <source>
        <dbReference type="SAM" id="MobiDB-lite"/>
    </source>
</evidence>
<organism evidence="2 3">
    <name type="scientific">Trichoderma longibrachiatum ATCC 18648</name>
    <dbReference type="NCBI Taxonomy" id="983965"/>
    <lineage>
        <taxon>Eukaryota</taxon>
        <taxon>Fungi</taxon>
        <taxon>Dikarya</taxon>
        <taxon>Ascomycota</taxon>
        <taxon>Pezizomycotina</taxon>
        <taxon>Sordariomycetes</taxon>
        <taxon>Hypocreomycetidae</taxon>
        <taxon>Hypocreales</taxon>
        <taxon>Hypocreaceae</taxon>
        <taxon>Trichoderma</taxon>
    </lineage>
</organism>
<dbReference type="EMBL" id="KZ679141">
    <property type="protein sequence ID" value="PTB72460.1"/>
    <property type="molecule type" value="Genomic_DNA"/>
</dbReference>
<protein>
    <submittedName>
        <fullName evidence="2">Uncharacterized protein</fullName>
    </submittedName>
</protein>
<evidence type="ECO:0000313" key="2">
    <source>
        <dbReference type="EMBL" id="PTB72460.1"/>
    </source>
</evidence>
<name>A0A2T4BT17_TRILO</name>
<keyword evidence="3" id="KW-1185">Reference proteome</keyword>
<dbReference type="Proteomes" id="UP000240760">
    <property type="component" value="Unassembled WGS sequence"/>
</dbReference>
<feature type="compositionally biased region" description="Basic and acidic residues" evidence="1">
    <location>
        <begin position="120"/>
        <end position="129"/>
    </location>
</feature>
<evidence type="ECO:0000313" key="3">
    <source>
        <dbReference type="Proteomes" id="UP000240760"/>
    </source>
</evidence>
<proteinExistence type="predicted"/>
<feature type="compositionally biased region" description="Basic and acidic residues" evidence="1">
    <location>
        <begin position="37"/>
        <end position="48"/>
    </location>
</feature>